<dbReference type="PRINTS" id="PR01874">
    <property type="entry name" value="DNAREPAIRADA"/>
</dbReference>
<organism evidence="15">
    <name type="scientific">Thermomicrobium roseum</name>
    <dbReference type="NCBI Taxonomy" id="500"/>
    <lineage>
        <taxon>Bacteria</taxon>
        <taxon>Pseudomonadati</taxon>
        <taxon>Thermomicrobiota</taxon>
        <taxon>Thermomicrobia</taxon>
        <taxon>Thermomicrobiales</taxon>
        <taxon>Thermomicrobiaceae</taxon>
        <taxon>Thermomicrobium</taxon>
    </lineage>
</organism>
<dbReference type="GO" id="GO:0008270">
    <property type="term" value="F:zinc ion binding"/>
    <property type="evidence" value="ECO:0007669"/>
    <property type="project" value="UniProtKB-KW"/>
</dbReference>
<dbReference type="GO" id="GO:0005524">
    <property type="term" value="F:ATP binding"/>
    <property type="evidence" value="ECO:0007669"/>
    <property type="project" value="UniProtKB-UniRule"/>
</dbReference>
<dbReference type="InterPro" id="IPR027417">
    <property type="entry name" value="P-loop_NTPase"/>
</dbReference>
<comment type="similarity">
    <text evidence="11 13">Belongs to the RecA family. RadA subfamily.</text>
</comment>
<keyword evidence="3 11" id="KW-0227">DNA damage</keyword>
<reference evidence="15" key="1">
    <citation type="journal article" date="2020" name="mSystems">
        <title>Genome- and Community-Level Interaction Insights into Carbon Utilization and Element Cycling Functions of Hydrothermarchaeota in Hydrothermal Sediment.</title>
        <authorList>
            <person name="Zhou Z."/>
            <person name="Liu Y."/>
            <person name="Xu W."/>
            <person name="Pan J."/>
            <person name="Luo Z.H."/>
            <person name="Li M."/>
        </authorList>
    </citation>
    <scope>NUCLEOTIDE SEQUENCE [LARGE SCALE GENOMIC DNA]</scope>
    <source>
        <strain evidence="15">SpSt-222</strain>
    </source>
</reference>
<dbReference type="InterPro" id="IPR003593">
    <property type="entry name" value="AAA+_ATPase"/>
</dbReference>
<dbReference type="AlphaFoldDB" id="A0A7C1JN09"/>
<feature type="domain" description="RecA family profile 1" evidence="14">
    <location>
        <begin position="68"/>
        <end position="217"/>
    </location>
</feature>
<keyword evidence="8 11" id="KW-0346">Stress response</keyword>
<dbReference type="Pfam" id="PF13541">
    <property type="entry name" value="ChlI"/>
    <property type="match status" value="1"/>
</dbReference>
<keyword evidence="7 11" id="KW-0067">ATP-binding</keyword>
<evidence type="ECO:0000313" key="15">
    <source>
        <dbReference type="EMBL" id="HEF66001.1"/>
    </source>
</evidence>
<protein>
    <recommendedName>
        <fullName evidence="11 12">DNA repair protein RadA</fullName>
    </recommendedName>
</protein>
<dbReference type="HAMAP" id="MF_01498">
    <property type="entry name" value="RadA_bact"/>
    <property type="match status" value="1"/>
</dbReference>
<dbReference type="NCBIfam" id="TIGR00416">
    <property type="entry name" value="sms"/>
    <property type="match status" value="1"/>
</dbReference>
<dbReference type="PANTHER" id="PTHR32472">
    <property type="entry name" value="DNA REPAIR PROTEIN RADA"/>
    <property type="match status" value="1"/>
</dbReference>
<dbReference type="SMART" id="SM00382">
    <property type="entry name" value="AAA"/>
    <property type="match status" value="1"/>
</dbReference>
<name>A0A7C1JN09_THERO</name>
<comment type="caution">
    <text evidence="15">The sequence shown here is derived from an EMBL/GenBank/DDBJ whole genome shotgun (WGS) entry which is preliminary data.</text>
</comment>
<dbReference type="FunFam" id="3.40.50.300:FF:000050">
    <property type="entry name" value="DNA repair protein RadA"/>
    <property type="match status" value="1"/>
</dbReference>
<evidence type="ECO:0000256" key="2">
    <source>
        <dbReference type="ARBA" id="ARBA00022741"/>
    </source>
</evidence>
<comment type="function">
    <text evidence="13">DNA-dependent ATPase involved in processing of recombination intermediates, plays a role in repairing DNA breaks. Stimulates the branch migration of RecA-mediated strand transfer reactions, allowing the 3' invading strand to extend heteroduplex DNA faster. Binds ssDNA in the presence of ADP but not other nucleotides, has ATPase activity that is stimulated by ssDNA and various branched DNA structures, but inhibited by SSB. Does not have RecA's homology-searching function.</text>
</comment>
<evidence type="ECO:0000256" key="8">
    <source>
        <dbReference type="ARBA" id="ARBA00023016"/>
    </source>
</evidence>
<dbReference type="InterPro" id="IPR041166">
    <property type="entry name" value="Rubredoxin_2"/>
</dbReference>
<evidence type="ECO:0000256" key="9">
    <source>
        <dbReference type="ARBA" id="ARBA00023125"/>
    </source>
</evidence>
<dbReference type="GO" id="GO:0003684">
    <property type="term" value="F:damaged DNA binding"/>
    <property type="evidence" value="ECO:0007669"/>
    <property type="project" value="InterPro"/>
</dbReference>
<dbReference type="GO" id="GO:0000725">
    <property type="term" value="P:recombinational repair"/>
    <property type="evidence" value="ECO:0007669"/>
    <property type="project" value="UniProtKB-UniRule"/>
</dbReference>
<comment type="domain">
    <text evidence="11">The middle region has homology to RecA with ATPase motifs including the RadA KNRFG motif, while the C-terminus is homologous to Lon protease.</text>
</comment>
<keyword evidence="2 11" id="KW-0547">Nucleotide-binding</keyword>
<evidence type="ECO:0000256" key="11">
    <source>
        <dbReference type="HAMAP-Rule" id="MF_01498"/>
    </source>
</evidence>
<feature type="region of interest" description="Lon-protease-like" evidence="11">
    <location>
        <begin position="353"/>
        <end position="470"/>
    </location>
</feature>
<comment type="function">
    <text evidence="11">Plays a role in repairing double-strand DNA breaks, probably involving stabilizing or processing branched DNA or blocked replication forks.</text>
</comment>
<gene>
    <name evidence="11 15" type="primary">radA</name>
    <name evidence="15" type="ORF">ENP47_10440</name>
</gene>
<keyword evidence="6 13" id="KW-0862">Zinc</keyword>
<dbReference type="InterPro" id="IPR014721">
    <property type="entry name" value="Ribsml_uS5_D2-typ_fold_subgr"/>
</dbReference>
<evidence type="ECO:0000256" key="13">
    <source>
        <dbReference type="RuleBase" id="RU003555"/>
    </source>
</evidence>
<dbReference type="GO" id="GO:0016787">
    <property type="term" value="F:hydrolase activity"/>
    <property type="evidence" value="ECO:0007669"/>
    <property type="project" value="UniProtKB-KW"/>
</dbReference>
<evidence type="ECO:0000256" key="6">
    <source>
        <dbReference type="ARBA" id="ARBA00022833"/>
    </source>
</evidence>
<feature type="short sequence motif" description="RadA KNRFG motif" evidence="11">
    <location>
        <begin position="254"/>
        <end position="258"/>
    </location>
</feature>
<keyword evidence="4 13" id="KW-0863">Zinc-finger</keyword>
<evidence type="ECO:0000256" key="10">
    <source>
        <dbReference type="ARBA" id="ARBA00023204"/>
    </source>
</evidence>
<feature type="binding site" evidence="11">
    <location>
        <begin position="97"/>
        <end position="104"/>
    </location>
    <ligand>
        <name>ATP</name>
        <dbReference type="ChEBI" id="CHEBI:30616"/>
    </ligand>
</feature>
<dbReference type="GO" id="GO:0140664">
    <property type="term" value="F:ATP-dependent DNA damage sensor activity"/>
    <property type="evidence" value="ECO:0007669"/>
    <property type="project" value="InterPro"/>
</dbReference>
<keyword evidence="9 11" id="KW-0238">DNA-binding</keyword>
<evidence type="ECO:0000256" key="7">
    <source>
        <dbReference type="ARBA" id="ARBA00022840"/>
    </source>
</evidence>
<dbReference type="EMBL" id="DSJL01000011">
    <property type="protein sequence ID" value="HEF66001.1"/>
    <property type="molecule type" value="Genomic_DNA"/>
</dbReference>
<dbReference type="GO" id="GO:0005829">
    <property type="term" value="C:cytosol"/>
    <property type="evidence" value="ECO:0007669"/>
    <property type="project" value="TreeGrafter"/>
</dbReference>
<dbReference type="PANTHER" id="PTHR32472:SF10">
    <property type="entry name" value="DNA REPAIR PROTEIN RADA-LIKE PROTEIN"/>
    <property type="match status" value="1"/>
</dbReference>
<sequence>MSRGRQRRRTVWTCQACGLESPGYFGRCPSCGAWGSMVEKTVESSSGMAPETGGGTRPQRLSQVRSAEGRRLTLGLPEFDRVLGGGLVPGSLVLLGGDPGIGKSTLLLQVALRLAEYGQEVLYVAAEESPEQIKLRADRLGSVSDGVVVLPETALDRVLETAEELRPTMIVVDSIQTVYLTALESSPGSVSQLRDCTAQLLRFAKQTATPIFLVGHVTKEGLIAGPRVVEHMVDVVLYLEGERFYQHRILRAVKNRFGSTNEIGVFEMTDSGLRDVGNPSELFLAERVRDAPGSAVVVALEGTRPILIEVQALTSPAGYGTPRRVATGFDATRLQLLVAVLTKHAGLRLADQDVFVNVTGGIRLVEPAADLGVALAIASSASGIPLDPTAVYIGELGLAGEVRGVHALERRLQEAARLGFERAFVPASSRVASLSAELRLIPISSLAEAVSALAAQAVRSRQNGSELSPG</sequence>
<dbReference type="InterPro" id="IPR020588">
    <property type="entry name" value="RecA_ATP-bd"/>
</dbReference>
<dbReference type="CDD" id="cd01121">
    <property type="entry name" value="RadA_SMS_N"/>
    <property type="match status" value="1"/>
</dbReference>
<dbReference type="SUPFAM" id="SSF52540">
    <property type="entry name" value="P-loop containing nucleoside triphosphate hydrolases"/>
    <property type="match status" value="1"/>
</dbReference>
<evidence type="ECO:0000256" key="3">
    <source>
        <dbReference type="ARBA" id="ARBA00022763"/>
    </source>
</evidence>
<dbReference type="Gene3D" id="3.30.230.10">
    <property type="match status" value="1"/>
</dbReference>
<dbReference type="Gene3D" id="3.40.50.300">
    <property type="entry name" value="P-loop containing nucleotide triphosphate hydrolases"/>
    <property type="match status" value="1"/>
</dbReference>
<evidence type="ECO:0000259" key="14">
    <source>
        <dbReference type="PROSITE" id="PS50162"/>
    </source>
</evidence>
<dbReference type="Pfam" id="PF18073">
    <property type="entry name" value="Zn_ribbon_LapB"/>
    <property type="match status" value="1"/>
</dbReference>
<accession>A0A7C1JN09</accession>
<keyword evidence="10 11" id="KW-0234">DNA repair</keyword>
<keyword evidence="1 11" id="KW-0479">Metal-binding</keyword>
<dbReference type="InterPro" id="IPR004504">
    <property type="entry name" value="DNA_repair_RadA"/>
</dbReference>
<dbReference type="Pfam" id="PF13481">
    <property type="entry name" value="AAA_25"/>
    <property type="match status" value="1"/>
</dbReference>
<dbReference type="SUPFAM" id="SSF54211">
    <property type="entry name" value="Ribosomal protein S5 domain 2-like"/>
    <property type="match status" value="1"/>
</dbReference>
<evidence type="ECO:0000256" key="1">
    <source>
        <dbReference type="ARBA" id="ARBA00022723"/>
    </source>
</evidence>
<proteinExistence type="inferred from homology"/>
<evidence type="ECO:0000256" key="5">
    <source>
        <dbReference type="ARBA" id="ARBA00022801"/>
    </source>
</evidence>
<dbReference type="InterPro" id="IPR020568">
    <property type="entry name" value="Ribosomal_Su5_D2-typ_SF"/>
</dbReference>
<evidence type="ECO:0000256" key="4">
    <source>
        <dbReference type="ARBA" id="ARBA00022771"/>
    </source>
</evidence>
<dbReference type="PROSITE" id="PS50162">
    <property type="entry name" value="RECA_2"/>
    <property type="match status" value="1"/>
</dbReference>
<keyword evidence="5" id="KW-0378">Hydrolase</keyword>
<evidence type="ECO:0000256" key="12">
    <source>
        <dbReference type="NCBIfam" id="TIGR00416"/>
    </source>
</evidence>